<gene>
    <name evidence="1" type="ORF">AOQ72_11970</name>
</gene>
<name>A0A0R3CQ25_9BRAD</name>
<reference evidence="1 2" key="1">
    <citation type="submission" date="2015-09" db="EMBL/GenBank/DDBJ databases">
        <title>Draft Genome Sequence of the Strain BR 3267 (Bradyrhizobium yuanmingense) recommended as inoculant for cowpea in Brazil.</title>
        <authorList>
            <person name="Simoes-Araujo J.L."/>
            <person name="Zilli J.E."/>
        </authorList>
    </citation>
    <scope>NUCLEOTIDE SEQUENCE [LARGE SCALE GENOMIC DNA]</scope>
    <source>
        <strain evidence="1 2">BR3267</strain>
    </source>
</reference>
<dbReference type="RefSeq" id="WP_057026676.1">
    <property type="nucleotide sequence ID" value="NZ_LJYF01000009.1"/>
</dbReference>
<organism evidence="1 2">
    <name type="scientific">Bradyrhizobium yuanmingense</name>
    <dbReference type="NCBI Taxonomy" id="108015"/>
    <lineage>
        <taxon>Bacteria</taxon>
        <taxon>Pseudomonadati</taxon>
        <taxon>Pseudomonadota</taxon>
        <taxon>Alphaproteobacteria</taxon>
        <taxon>Hyphomicrobiales</taxon>
        <taxon>Nitrobacteraceae</taxon>
        <taxon>Bradyrhizobium</taxon>
    </lineage>
</organism>
<dbReference type="AlphaFoldDB" id="A0A0R3CQ25"/>
<evidence type="ECO:0000313" key="1">
    <source>
        <dbReference type="EMBL" id="KRP99878.1"/>
    </source>
</evidence>
<dbReference type="OrthoDB" id="8247078at2"/>
<accession>A0A0R3CQ25</accession>
<dbReference type="EMBL" id="LJYF01000009">
    <property type="protein sequence ID" value="KRP99878.1"/>
    <property type="molecule type" value="Genomic_DNA"/>
</dbReference>
<evidence type="ECO:0000313" key="2">
    <source>
        <dbReference type="Proteomes" id="UP000051380"/>
    </source>
</evidence>
<comment type="caution">
    <text evidence="1">The sequence shown here is derived from an EMBL/GenBank/DDBJ whole genome shotgun (WGS) entry which is preliminary data.</text>
</comment>
<protein>
    <submittedName>
        <fullName evidence="1">Uncharacterized protein</fullName>
    </submittedName>
</protein>
<proteinExistence type="predicted"/>
<dbReference type="Proteomes" id="UP000051380">
    <property type="component" value="Unassembled WGS sequence"/>
</dbReference>
<sequence length="78" mass="9310">MKDLRRRLEKVRADAREFALMSQRATDIEKRELFKRLADELAFEALELELIVKKNQPPDRCDKHEVVEFTLPSQRKRG</sequence>